<evidence type="ECO:0000313" key="2">
    <source>
        <dbReference type="Proteomes" id="UP000663868"/>
    </source>
</evidence>
<feature type="non-terminal residue" evidence="1">
    <location>
        <position position="222"/>
    </location>
</feature>
<sequence>RITIPSYCRKLALNLNVCVEYDLRTCVTILQLLSNEKNTNINLYIQWLGHLQLYVRRQHDQFNSKELLSSCHLYLPDQNEFYSLKQLLVISDNEKYQNGILLVSKYLKLQIISPSINQIYWQFKDLFQFLGCTCTITISHIYQTIYLATLDKTNFFALGDCHTILTENGMESMIILFQYLENLLLNCIKENKQKSPDLYHAIVENKHLTAPCGSREDLEWRF</sequence>
<feature type="non-terminal residue" evidence="1">
    <location>
        <position position="1"/>
    </location>
</feature>
<dbReference type="EMBL" id="CAJOBB010020579">
    <property type="protein sequence ID" value="CAF4368712.1"/>
    <property type="molecule type" value="Genomic_DNA"/>
</dbReference>
<protein>
    <submittedName>
        <fullName evidence="1">Uncharacterized protein</fullName>
    </submittedName>
</protein>
<evidence type="ECO:0000313" key="1">
    <source>
        <dbReference type="EMBL" id="CAF4368712.1"/>
    </source>
</evidence>
<name>A0A820M740_9BILA</name>
<proteinExistence type="predicted"/>
<accession>A0A820M740</accession>
<dbReference type="Proteomes" id="UP000663868">
    <property type="component" value="Unassembled WGS sequence"/>
</dbReference>
<gene>
    <name evidence="1" type="ORF">KXQ929_LOCUS49235</name>
</gene>
<comment type="caution">
    <text evidence="1">The sequence shown here is derived from an EMBL/GenBank/DDBJ whole genome shotgun (WGS) entry which is preliminary data.</text>
</comment>
<dbReference type="AlphaFoldDB" id="A0A820M740"/>
<reference evidence="1" key="1">
    <citation type="submission" date="2021-02" db="EMBL/GenBank/DDBJ databases">
        <authorList>
            <person name="Nowell W R."/>
        </authorList>
    </citation>
    <scope>NUCLEOTIDE SEQUENCE</scope>
</reference>
<organism evidence="1 2">
    <name type="scientific">Adineta steineri</name>
    <dbReference type="NCBI Taxonomy" id="433720"/>
    <lineage>
        <taxon>Eukaryota</taxon>
        <taxon>Metazoa</taxon>
        <taxon>Spiralia</taxon>
        <taxon>Gnathifera</taxon>
        <taxon>Rotifera</taxon>
        <taxon>Eurotatoria</taxon>
        <taxon>Bdelloidea</taxon>
        <taxon>Adinetida</taxon>
        <taxon>Adinetidae</taxon>
        <taxon>Adineta</taxon>
    </lineage>
</organism>